<dbReference type="PROSITE" id="PS50188">
    <property type="entry name" value="B302_SPRY"/>
    <property type="match status" value="1"/>
</dbReference>
<dbReference type="InterPro" id="IPR013320">
    <property type="entry name" value="ConA-like_dom_sf"/>
</dbReference>
<dbReference type="AlphaFoldDB" id="A0AAV6GFU1"/>
<accession>A0AAV6GFU1</accession>
<dbReference type="SMART" id="SM00589">
    <property type="entry name" value="PRY"/>
    <property type="match status" value="1"/>
</dbReference>
<dbReference type="SUPFAM" id="SSF57845">
    <property type="entry name" value="B-box zinc-binding domain"/>
    <property type="match status" value="1"/>
</dbReference>
<sequence length="454" mass="51849">MPAPKDTPEVNVTLKNLADTFAGRIQGDSNSETNEEGLCCVHPLKPTMICMTDREVICTECESVKEHIEKVIRLKDMAADTRQSISLNLIKMKQQLEDCNDVEDTYMIMRKHTMVQHDEVEKKIKEEFLQLHRFLREEEEARLAAVKEEAERNQMTIERELKIVRGQIHALTEAIQCSQKDLIKDDVTIFQDSSRIKARARNTLMGPNVVSGAVMDIAGHLGNLKFKVWKKMMETVEYYPVILDPNTADGWLSVSEDMTSVTEIRNKQIVPDNPERFTRYIYVLGSEGYDSGQHCWEVEVGDRDRWSLGVAYKSIERKEETFLEPKFGFWTLWMTEDNYTVGAVPCFPDNKPKKVRIELDCDKGHLSFYDVTDDMPMTLIHTFFHAFTETLYPFFSTETDDMSCLLQQWRSGSSEGLGALLKGTSAIPTGRGSNRQPSGYRSGVLTSGPRLPKC</sequence>
<proteinExistence type="predicted"/>
<dbReference type="InterPro" id="IPR003879">
    <property type="entry name" value="Butyrophylin_SPRY"/>
</dbReference>
<gene>
    <name evidence="4" type="ORF">AALO_G00158340</name>
</gene>
<dbReference type="FunFam" id="2.60.120.920:FF:000004">
    <property type="entry name" value="Butyrophilin subfamily 1 member A1"/>
    <property type="match status" value="1"/>
</dbReference>
<keyword evidence="1" id="KW-0175">Coiled coil</keyword>
<dbReference type="InterPro" id="IPR050143">
    <property type="entry name" value="TRIM/RBCC"/>
</dbReference>
<dbReference type="Proteomes" id="UP000823561">
    <property type="component" value="Chromosome 11"/>
</dbReference>
<name>A0AAV6GFU1_9TELE</name>
<dbReference type="InterPro" id="IPR001870">
    <property type="entry name" value="B30.2/SPRY"/>
</dbReference>
<dbReference type="SMART" id="SM00449">
    <property type="entry name" value="SPRY"/>
    <property type="match status" value="1"/>
</dbReference>
<evidence type="ECO:0000256" key="2">
    <source>
        <dbReference type="SAM" id="MobiDB-lite"/>
    </source>
</evidence>
<dbReference type="SUPFAM" id="SSF49899">
    <property type="entry name" value="Concanavalin A-like lectins/glucanases"/>
    <property type="match status" value="1"/>
</dbReference>
<dbReference type="InterPro" id="IPR003877">
    <property type="entry name" value="SPRY_dom"/>
</dbReference>
<evidence type="ECO:0000313" key="5">
    <source>
        <dbReference type="Proteomes" id="UP000823561"/>
    </source>
</evidence>
<feature type="region of interest" description="Disordered" evidence="2">
    <location>
        <begin position="425"/>
        <end position="454"/>
    </location>
</feature>
<comment type="caution">
    <text evidence="4">The sequence shown here is derived from an EMBL/GenBank/DDBJ whole genome shotgun (WGS) entry which is preliminary data.</text>
</comment>
<reference evidence="4" key="1">
    <citation type="submission" date="2020-10" db="EMBL/GenBank/DDBJ databases">
        <title>Chromosome-scale genome assembly of the Allis shad, Alosa alosa.</title>
        <authorList>
            <person name="Margot Z."/>
            <person name="Christophe K."/>
            <person name="Cabau C."/>
            <person name="Louis A."/>
            <person name="Berthelot C."/>
            <person name="Parey E."/>
            <person name="Roest Crollius H."/>
            <person name="Montfort J."/>
            <person name="Robinson-Rechavi M."/>
            <person name="Bucao C."/>
            <person name="Bouchez O."/>
            <person name="Gislard M."/>
            <person name="Lluch J."/>
            <person name="Milhes M."/>
            <person name="Lampietro C."/>
            <person name="Lopez Roques C."/>
            <person name="Donnadieu C."/>
            <person name="Braasch I."/>
            <person name="Desvignes T."/>
            <person name="Postlethwait J."/>
            <person name="Bobe J."/>
            <person name="Guiguen Y."/>
        </authorList>
    </citation>
    <scope>NUCLEOTIDE SEQUENCE</scope>
    <source>
        <strain evidence="4">M-15738</strain>
        <tissue evidence="4">Blood</tissue>
    </source>
</reference>
<feature type="domain" description="B30.2/SPRY" evidence="3">
    <location>
        <begin position="221"/>
        <end position="413"/>
    </location>
</feature>
<organism evidence="4 5">
    <name type="scientific">Alosa alosa</name>
    <name type="common">allis shad</name>
    <dbReference type="NCBI Taxonomy" id="278164"/>
    <lineage>
        <taxon>Eukaryota</taxon>
        <taxon>Metazoa</taxon>
        <taxon>Chordata</taxon>
        <taxon>Craniata</taxon>
        <taxon>Vertebrata</taxon>
        <taxon>Euteleostomi</taxon>
        <taxon>Actinopterygii</taxon>
        <taxon>Neopterygii</taxon>
        <taxon>Teleostei</taxon>
        <taxon>Clupei</taxon>
        <taxon>Clupeiformes</taxon>
        <taxon>Clupeoidei</taxon>
        <taxon>Clupeidae</taxon>
        <taxon>Alosa</taxon>
    </lineage>
</organism>
<evidence type="ECO:0000256" key="1">
    <source>
        <dbReference type="SAM" id="Coils"/>
    </source>
</evidence>
<keyword evidence="5" id="KW-1185">Reference proteome</keyword>
<feature type="coiled-coil region" evidence="1">
    <location>
        <begin position="136"/>
        <end position="167"/>
    </location>
</feature>
<dbReference type="PANTHER" id="PTHR24103">
    <property type="entry name" value="E3 UBIQUITIN-PROTEIN LIGASE TRIM"/>
    <property type="match status" value="1"/>
</dbReference>
<evidence type="ECO:0000313" key="4">
    <source>
        <dbReference type="EMBL" id="KAG5274024.1"/>
    </source>
</evidence>
<dbReference type="EMBL" id="JADWDJ010000011">
    <property type="protein sequence ID" value="KAG5274024.1"/>
    <property type="molecule type" value="Genomic_DNA"/>
</dbReference>
<dbReference type="InterPro" id="IPR006574">
    <property type="entry name" value="PRY"/>
</dbReference>
<dbReference type="InterPro" id="IPR043136">
    <property type="entry name" value="B30.2/SPRY_sf"/>
</dbReference>
<evidence type="ECO:0000259" key="3">
    <source>
        <dbReference type="PROSITE" id="PS50188"/>
    </source>
</evidence>
<dbReference type="Pfam" id="PF13765">
    <property type="entry name" value="PRY"/>
    <property type="match status" value="1"/>
</dbReference>
<protein>
    <recommendedName>
        <fullName evidence="3">B30.2/SPRY domain-containing protein</fullName>
    </recommendedName>
</protein>
<dbReference type="Pfam" id="PF00622">
    <property type="entry name" value="SPRY"/>
    <property type="match status" value="1"/>
</dbReference>
<dbReference type="PRINTS" id="PR01407">
    <property type="entry name" value="BUTYPHLNCDUF"/>
</dbReference>
<dbReference type="Gene3D" id="2.60.120.920">
    <property type="match status" value="1"/>
</dbReference>